<feature type="compositionally biased region" description="Low complexity" evidence="1">
    <location>
        <begin position="491"/>
        <end position="505"/>
    </location>
</feature>
<feature type="region of interest" description="Disordered" evidence="1">
    <location>
        <begin position="359"/>
        <end position="421"/>
    </location>
</feature>
<feature type="compositionally biased region" description="Low complexity" evidence="1">
    <location>
        <begin position="453"/>
        <end position="468"/>
    </location>
</feature>
<protein>
    <submittedName>
        <fullName evidence="2">Uncharacterized protein</fullName>
    </submittedName>
</protein>
<dbReference type="Proteomes" id="UP001218188">
    <property type="component" value="Unassembled WGS sequence"/>
</dbReference>
<feature type="compositionally biased region" description="Low complexity" evidence="1">
    <location>
        <begin position="306"/>
        <end position="341"/>
    </location>
</feature>
<gene>
    <name evidence="2" type="ORF">C8F04DRAFT_1321117</name>
</gene>
<sequence>MPVYDRSLQLAIEADKEAKLQGLQEDEKRADLTKADMIAEHFPTVQNILEDTSRYLLKASVCTGSSPSRGSGRVGLTTSKPRNVAKFPSSSALGRRRLLERPYRLRPHHREQTYYNVFLLHHLGCQWHESSFPKWDVTPRRTHRKCISALRLSSDTTSTLPEYFHRDVAPPPEYEADADDDRTDADPEECPLGASSTKRNIGTRDCSHRRRPSSPPLAPLPQDTFLDSLLERSVHELELSNALLQSSMSTPTSSAILRCGRDEEQSEGEPLPPLRSTLIMLSGPAWTRRSWERDRTTSPQSRATWTSCSSRPPSARPSRPCARATRQATAPRSTTRAASRTLCPIPNAPVPLRLAQRVHHSYTSRTSHTSTTLYTSPGTASSSHTSTGTGLRIAPHAPDEERGHVRLPSTIGLRSGGSEWGVLGAGRSRIRVLGSPLDVCTHTYTNPNPNPPLHSNSNSHSHAYASNSMPRPIAGLPSTHGQTANEIPEESGASASSVGSDSAYAHGGAPTQPPPQPQAAAESPRTQRAHPASRGRSAAQRRTSQRQRGHRRLGVGPARIGSAMGREDDRHAVQRRRTRVARPLPVPLAIIAVDSDFEESAYDTALEDLVPLTSRLRIDTTPTPPRIACENSDDTLVDIEPESRTRRPLQPRPLMYR</sequence>
<dbReference type="EMBL" id="JARJCM010000283">
    <property type="protein sequence ID" value="KAJ7019777.1"/>
    <property type="molecule type" value="Genomic_DNA"/>
</dbReference>
<feature type="compositionally biased region" description="Low complexity" evidence="1">
    <location>
        <begin position="363"/>
        <end position="390"/>
    </location>
</feature>
<accession>A0AAD6WNX6</accession>
<feature type="region of interest" description="Disordered" evidence="1">
    <location>
        <begin position="162"/>
        <end position="221"/>
    </location>
</feature>
<comment type="caution">
    <text evidence="2">The sequence shown here is derived from an EMBL/GenBank/DDBJ whole genome shotgun (WGS) entry which is preliminary data.</text>
</comment>
<feature type="compositionally biased region" description="Acidic residues" evidence="1">
    <location>
        <begin position="174"/>
        <end position="189"/>
    </location>
</feature>
<evidence type="ECO:0000313" key="2">
    <source>
        <dbReference type="EMBL" id="KAJ7019777.1"/>
    </source>
</evidence>
<feature type="region of interest" description="Disordered" evidence="1">
    <location>
        <begin position="443"/>
        <end position="576"/>
    </location>
</feature>
<name>A0AAD6WNX6_9AGAR</name>
<keyword evidence="3" id="KW-1185">Reference proteome</keyword>
<feature type="compositionally biased region" description="Basic residues" evidence="1">
    <location>
        <begin position="543"/>
        <end position="553"/>
    </location>
</feature>
<evidence type="ECO:0000256" key="1">
    <source>
        <dbReference type="SAM" id="MobiDB-lite"/>
    </source>
</evidence>
<evidence type="ECO:0000313" key="3">
    <source>
        <dbReference type="Proteomes" id="UP001218188"/>
    </source>
</evidence>
<feature type="region of interest" description="Disordered" evidence="1">
    <location>
        <begin position="287"/>
        <end position="344"/>
    </location>
</feature>
<proteinExistence type="predicted"/>
<feature type="compositionally biased region" description="Acidic residues" evidence="1">
    <location>
        <begin position="631"/>
        <end position="640"/>
    </location>
</feature>
<reference evidence="2" key="1">
    <citation type="submission" date="2023-03" db="EMBL/GenBank/DDBJ databases">
        <title>Massive genome expansion in bonnet fungi (Mycena s.s.) driven by repeated elements and novel gene families across ecological guilds.</title>
        <authorList>
            <consortium name="Lawrence Berkeley National Laboratory"/>
            <person name="Harder C.B."/>
            <person name="Miyauchi S."/>
            <person name="Viragh M."/>
            <person name="Kuo A."/>
            <person name="Thoen E."/>
            <person name="Andreopoulos B."/>
            <person name="Lu D."/>
            <person name="Skrede I."/>
            <person name="Drula E."/>
            <person name="Henrissat B."/>
            <person name="Morin E."/>
            <person name="Kohler A."/>
            <person name="Barry K."/>
            <person name="LaButti K."/>
            <person name="Morin E."/>
            <person name="Salamov A."/>
            <person name="Lipzen A."/>
            <person name="Mereny Z."/>
            <person name="Hegedus B."/>
            <person name="Baldrian P."/>
            <person name="Stursova M."/>
            <person name="Weitz H."/>
            <person name="Taylor A."/>
            <person name="Grigoriev I.V."/>
            <person name="Nagy L.G."/>
            <person name="Martin F."/>
            <person name="Kauserud H."/>
        </authorList>
    </citation>
    <scope>NUCLEOTIDE SEQUENCE</scope>
    <source>
        <strain evidence="2">CBHHK200</strain>
    </source>
</reference>
<organism evidence="2 3">
    <name type="scientific">Mycena alexandri</name>
    <dbReference type="NCBI Taxonomy" id="1745969"/>
    <lineage>
        <taxon>Eukaryota</taxon>
        <taxon>Fungi</taxon>
        <taxon>Dikarya</taxon>
        <taxon>Basidiomycota</taxon>
        <taxon>Agaricomycotina</taxon>
        <taxon>Agaricomycetes</taxon>
        <taxon>Agaricomycetidae</taxon>
        <taxon>Agaricales</taxon>
        <taxon>Marasmiineae</taxon>
        <taxon>Mycenaceae</taxon>
        <taxon>Mycena</taxon>
    </lineage>
</organism>
<dbReference type="AlphaFoldDB" id="A0AAD6WNX6"/>
<feature type="region of interest" description="Disordered" evidence="1">
    <location>
        <begin position="621"/>
        <end position="657"/>
    </location>
</feature>